<keyword evidence="3" id="KW-1185">Reference proteome</keyword>
<name>A0A8G2BGX3_9PROT</name>
<dbReference type="RefSeq" id="WP_093147935.1">
    <property type="nucleotide sequence ID" value="NZ_FNBW01000001.1"/>
</dbReference>
<evidence type="ECO:0000256" key="1">
    <source>
        <dbReference type="ARBA" id="ARBA00001954"/>
    </source>
</evidence>
<dbReference type="InterPro" id="IPR008775">
    <property type="entry name" value="Phytyl_CoA_dOase-like"/>
</dbReference>
<dbReference type="SUPFAM" id="SSF51197">
    <property type="entry name" value="Clavaminate synthase-like"/>
    <property type="match status" value="1"/>
</dbReference>
<dbReference type="Proteomes" id="UP000198615">
    <property type="component" value="Unassembled WGS sequence"/>
</dbReference>
<accession>A0A8G2BGX3</accession>
<dbReference type="GO" id="GO:0016706">
    <property type="term" value="F:2-oxoglutarate-dependent dioxygenase activity"/>
    <property type="evidence" value="ECO:0007669"/>
    <property type="project" value="UniProtKB-ARBA"/>
</dbReference>
<dbReference type="Gene3D" id="2.60.120.620">
    <property type="entry name" value="q2cbj1_9rhob like domain"/>
    <property type="match status" value="1"/>
</dbReference>
<keyword evidence="2" id="KW-0223">Dioxygenase</keyword>
<reference evidence="2 3" key="1">
    <citation type="submission" date="2016-10" db="EMBL/GenBank/DDBJ databases">
        <authorList>
            <person name="Varghese N."/>
            <person name="Submissions S."/>
        </authorList>
    </citation>
    <scope>NUCLEOTIDE SEQUENCE [LARGE SCALE GENOMIC DNA]</scope>
    <source>
        <strain evidence="2 3">DSM 18839</strain>
    </source>
</reference>
<dbReference type="OrthoDB" id="9791262at2"/>
<proteinExistence type="predicted"/>
<keyword evidence="2" id="KW-0560">Oxidoreductase</keyword>
<comment type="cofactor">
    <cofactor evidence="1">
        <name>Fe(2+)</name>
        <dbReference type="ChEBI" id="CHEBI:29033"/>
    </cofactor>
</comment>
<dbReference type="GO" id="GO:0005506">
    <property type="term" value="F:iron ion binding"/>
    <property type="evidence" value="ECO:0007669"/>
    <property type="project" value="UniProtKB-ARBA"/>
</dbReference>
<dbReference type="AlphaFoldDB" id="A0A8G2BGX3"/>
<evidence type="ECO:0000313" key="2">
    <source>
        <dbReference type="EMBL" id="SDF16823.1"/>
    </source>
</evidence>
<sequence>MTVLSHSVRIGSSLADAFRRDGYVYPIRALSEEVATSLRRTLEAAEAAAPDAEVKSMVTGLPHLILPEFYDIVRDPALTGPVSEIMGEDLLVWGCSFFTKEAHTKNFVSWHQDLTYWGLDDTDQITAWVALSPSTVESGCMRFVPGSHLQQIVPHKDTFDPDNLLTRGQEVAVEVKDENAIDVVLPTGKMSLHHGRIFHASHPNRSDDRRIGLAVRYIKPSMRQTSGVKTIAVLARGEDRFGNFELAERPTGGFADADIARCREAFRRREGILYEGAKESGRRKMA</sequence>
<dbReference type="Pfam" id="PF05721">
    <property type="entry name" value="PhyH"/>
    <property type="match status" value="1"/>
</dbReference>
<dbReference type="EMBL" id="FNBW01000001">
    <property type="protein sequence ID" value="SDF16823.1"/>
    <property type="molecule type" value="Genomic_DNA"/>
</dbReference>
<dbReference type="PANTHER" id="PTHR20883">
    <property type="entry name" value="PHYTANOYL-COA DIOXYGENASE DOMAIN CONTAINING 1"/>
    <property type="match status" value="1"/>
</dbReference>
<evidence type="ECO:0000313" key="3">
    <source>
        <dbReference type="Proteomes" id="UP000198615"/>
    </source>
</evidence>
<dbReference type="PANTHER" id="PTHR20883:SF48">
    <property type="entry name" value="ECTOINE DIOXYGENASE"/>
    <property type="match status" value="1"/>
</dbReference>
<comment type="caution">
    <text evidence="2">The sequence shown here is derived from an EMBL/GenBank/DDBJ whole genome shotgun (WGS) entry which is preliminary data.</text>
</comment>
<organism evidence="2 3">
    <name type="scientific">Thalassobaculum litoreum DSM 18839</name>
    <dbReference type="NCBI Taxonomy" id="1123362"/>
    <lineage>
        <taxon>Bacteria</taxon>
        <taxon>Pseudomonadati</taxon>
        <taxon>Pseudomonadota</taxon>
        <taxon>Alphaproteobacteria</taxon>
        <taxon>Rhodospirillales</taxon>
        <taxon>Thalassobaculaceae</taxon>
        <taxon>Thalassobaculum</taxon>
    </lineage>
</organism>
<protein>
    <submittedName>
        <fullName evidence="2">Phytanoyl-CoA dioxygenase (PhyH)</fullName>
    </submittedName>
</protein>
<gene>
    <name evidence="2" type="ORF">SAMN05660686_00539</name>
</gene>